<keyword evidence="3" id="KW-1185">Reference proteome</keyword>
<feature type="region of interest" description="Disordered" evidence="1">
    <location>
        <begin position="41"/>
        <end position="62"/>
    </location>
</feature>
<gene>
    <name evidence="2" type="ORF">BWQ96_01855</name>
</gene>
<organism evidence="2 3">
    <name type="scientific">Gracilariopsis chorda</name>
    <dbReference type="NCBI Taxonomy" id="448386"/>
    <lineage>
        <taxon>Eukaryota</taxon>
        <taxon>Rhodophyta</taxon>
        <taxon>Florideophyceae</taxon>
        <taxon>Rhodymeniophycidae</taxon>
        <taxon>Gracilariales</taxon>
        <taxon>Gracilariaceae</taxon>
        <taxon>Gracilariopsis</taxon>
    </lineage>
</organism>
<name>A0A2V3J209_9FLOR</name>
<evidence type="ECO:0000256" key="1">
    <source>
        <dbReference type="SAM" id="MobiDB-lite"/>
    </source>
</evidence>
<sequence>MSDDGNDDLNTAVSFLSQFLAQQQHTSQMLAAADSAAFTYRNRHNPESSDEEELQTKPGRSNTLFTKKANYVRREQSKFYEKVQYRNANTYLFKKITHLTASEIDALYDLVA</sequence>
<dbReference type="Proteomes" id="UP000247409">
    <property type="component" value="Unassembled WGS sequence"/>
</dbReference>
<evidence type="ECO:0000313" key="3">
    <source>
        <dbReference type="Proteomes" id="UP000247409"/>
    </source>
</evidence>
<reference evidence="2 3" key="1">
    <citation type="journal article" date="2018" name="Mol. Biol. Evol.">
        <title>Analysis of the draft genome of the red seaweed Gracilariopsis chorda provides insights into genome size evolution in Rhodophyta.</title>
        <authorList>
            <person name="Lee J."/>
            <person name="Yang E.C."/>
            <person name="Graf L."/>
            <person name="Yang J.H."/>
            <person name="Qiu H."/>
            <person name="Zel Zion U."/>
            <person name="Chan C.X."/>
            <person name="Stephens T.G."/>
            <person name="Weber A.P.M."/>
            <person name="Boo G.H."/>
            <person name="Boo S.M."/>
            <person name="Kim K.M."/>
            <person name="Shin Y."/>
            <person name="Jung M."/>
            <person name="Lee S.J."/>
            <person name="Yim H.S."/>
            <person name="Lee J.H."/>
            <person name="Bhattacharya D."/>
            <person name="Yoon H.S."/>
        </authorList>
    </citation>
    <scope>NUCLEOTIDE SEQUENCE [LARGE SCALE GENOMIC DNA]</scope>
    <source>
        <strain evidence="2 3">SKKU-2015</strain>
        <tissue evidence="2">Whole body</tissue>
    </source>
</reference>
<dbReference type="AlphaFoldDB" id="A0A2V3J209"/>
<evidence type="ECO:0000313" key="2">
    <source>
        <dbReference type="EMBL" id="PXF48395.1"/>
    </source>
</evidence>
<protein>
    <submittedName>
        <fullName evidence="2">Uncharacterized protein</fullName>
    </submittedName>
</protein>
<accession>A0A2V3J209</accession>
<dbReference type="EMBL" id="NBIV01000014">
    <property type="protein sequence ID" value="PXF48395.1"/>
    <property type="molecule type" value="Genomic_DNA"/>
</dbReference>
<comment type="caution">
    <text evidence="2">The sequence shown here is derived from an EMBL/GenBank/DDBJ whole genome shotgun (WGS) entry which is preliminary data.</text>
</comment>
<proteinExistence type="predicted"/>